<evidence type="ECO:0000313" key="5">
    <source>
        <dbReference type="Proteomes" id="UP001479436"/>
    </source>
</evidence>
<accession>A0ABR2VQ15</accession>
<name>A0ABR2VQ15_9FUNG</name>
<gene>
    <name evidence="4" type="ORF">K7432_014155</name>
</gene>
<keyword evidence="2" id="KW-1133">Transmembrane helix</keyword>
<dbReference type="InterPro" id="IPR004014">
    <property type="entry name" value="ATPase_P-typ_cation-transptr_N"/>
</dbReference>
<feature type="transmembrane region" description="Helical" evidence="2">
    <location>
        <begin position="67"/>
        <end position="85"/>
    </location>
</feature>
<feature type="compositionally biased region" description="Basic and acidic residues" evidence="1">
    <location>
        <begin position="1"/>
        <end position="19"/>
    </location>
</feature>
<keyword evidence="2" id="KW-0472">Membrane</keyword>
<dbReference type="Gene3D" id="1.20.1110.10">
    <property type="entry name" value="Calcium-transporting ATPase, transmembrane domain"/>
    <property type="match status" value="1"/>
</dbReference>
<dbReference type="EMBL" id="JASJQH010008410">
    <property type="protein sequence ID" value="KAK9692884.1"/>
    <property type="molecule type" value="Genomic_DNA"/>
</dbReference>
<evidence type="ECO:0000256" key="2">
    <source>
        <dbReference type="SAM" id="Phobius"/>
    </source>
</evidence>
<protein>
    <recommendedName>
        <fullName evidence="3">Cation-transporting P-type ATPase N-terminal domain-containing protein</fullName>
    </recommendedName>
</protein>
<dbReference type="Pfam" id="PF00690">
    <property type="entry name" value="Cation_ATPase_N"/>
    <property type="match status" value="1"/>
</dbReference>
<comment type="caution">
    <text evidence="4">The sequence shown here is derived from an EMBL/GenBank/DDBJ whole genome shotgun (WGS) entry which is preliminary data.</text>
</comment>
<evidence type="ECO:0000256" key="1">
    <source>
        <dbReference type="SAM" id="MobiDB-lite"/>
    </source>
</evidence>
<organism evidence="4 5">
    <name type="scientific">Basidiobolus ranarum</name>
    <dbReference type="NCBI Taxonomy" id="34480"/>
    <lineage>
        <taxon>Eukaryota</taxon>
        <taxon>Fungi</taxon>
        <taxon>Fungi incertae sedis</taxon>
        <taxon>Zoopagomycota</taxon>
        <taxon>Entomophthoromycotina</taxon>
        <taxon>Basidiobolomycetes</taxon>
        <taxon>Basidiobolales</taxon>
        <taxon>Basidiobolaceae</taxon>
        <taxon>Basidiobolus</taxon>
    </lineage>
</organism>
<dbReference type="SMART" id="SM00831">
    <property type="entry name" value="Cation_ATPase_N"/>
    <property type="match status" value="1"/>
</dbReference>
<dbReference type="PANTHER" id="PTHR42861">
    <property type="entry name" value="CALCIUM-TRANSPORTING ATPASE"/>
    <property type="match status" value="1"/>
</dbReference>
<dbReference type="Gene3D" id="2.70.150.10">
    <property type="entry name" value="Calcium-transporting ATPase, cytoplasmic transduction domain A"/>
    <property type="match status" value="1"/>
</dbReference>
<keyword evidence="2" id="KW-0812">Transmembrane</keyword>
<dbReference type="Proteomes" id="UP001479436">
    <property type="component" value="Unassembled WGS sequence"/>
</dbReference>
<feature type="domain" description="Cation-transporting P-type ATPase N-terminal" evidence="3">
    <location>
        <begin position="17"/>
        <end position="91"/>
    </location>
</feature>
<feature type="region of interest" description="Disordered" evidence="1">
    <location>
        <begin position="1"/>
        <end position="20"/>
    </location>
</feature>
<keyword evidence="5" id="KW-1185">Reference proteome</keyword>
<reference evidence="4 5" key="1">
    <citation type="submission" date="2023-04" db="EMBL/GenBank/DDBJ databases">
        <title>Genome of Basidiobolus ranarum AG-B5.</title>
        <authorList>
            <person name="Stajich J.E."/>
            <person name="Carter-House D."/>
            <person name="Gryganskyi A."/>
        </authorList>
    </citation>
    <scope>NUCLEOTIDE SEQUENCE [LARGE SCALE GENOMIC DNA]</scope>
    <source>
        <strain evidence="4 5">AG-B5</strain>
    </source>
</reference>
<dbReference type="SUPFAM" id="SSF81665">
    <property type="entry name" value="Calcium ATPase, transmembrane domain M"/>
    <property type="match status" value="1"/>
</dbReference>
<sequence>MSANDEKKAQLEEHAHQEMAEEISPELEALLHTDPSKGLTSAEITQRLQQFGPNQLSEKKKNPFLKFLSYFTGAIAYLIEIAWILSAVVQDWINFGIIGGLLILLP</sequence>
<evidence type="ECO:0000313" key="4">
    <source>
        <dbReference type="EMBL" id="KAK9692884.1"/>
    </source>
</evidence>
<dbReference type="InterPro" id="IPR023298">
    <property type="entry name" value="ATPase_P-typ_TM_dom_sf"/>
</dbReference>
<proteinExistence type="predicted"/>
<evidence type="ECO:0000259" key="3">
    <source>
        <dbReference type="SMART" id="SM00831"/>
    </source>
</evidence>